<dbReference type="AlphaFoldDB" id="A0A0E0DY94"/>
<protein>
    <submittedName>
        <fullName evidence="2">Uncharacterized protein</fullName>
    </submittedName>
</protein>
<accession>A0A0E0DY94</accession>
<reference evidence="2" key="2">
    <citation type="submission" date="2018-05" db="EMBL/GenBank/DDBJ databases">
        <title>OmerRS3 (Oryza meridionalis Reference Sequence Version 3).</title>
        <authorList>
            <person name="Zhang J."/>
            <person name="Kudrna D."/>
            <person name="Lee S."/>
            <person name="Talag J."/>
            <person name="Welchert J."/>
            <person name="Wing R.A."/>
        </authorList>
    </citation>
    <scope>NUCLEOTIDE SEQUENCE [LARGE SCALE GENOMIC DNA]</scope>
    <source>
        <strain evidence="2">cv. OR44</strain>
    </source>
</reference>
<sequence length="114" mass="12646">MTPLPRPNPWEASPRGKFPRANFPEHLEAREVGISRPNPRGIPGERTPTSRGRDNFLARSLSLALRRRFSLVRPGRRPASSRELPPASSGETPPLGLLRRDASFVPPPQIKLNG</sequence>
<dbReference type="HOGENOM" id="CLU_2125043_0_0_1"/>
<keyword evidence="3" id="KW-1185">Reference proteome</keyword>
<evidence type="ECO:0000256" key="1">
    <source>
        <dbReference type="SAM" id="MobiDB-lite"/>
    </source>
</evidence>
<name>A0A0E0DY94_9ORYZ</name>
<feature type="compositionally biased region" description="Basic and acidic residues" evidence="1">
    <location>
        <begin position="23"/>
        <end position="33"/>
    </location>
</feature>
<feature type="compositionally biased region" description="Pro residues" evidence="1">
    <location>
        <begin position="105"/>
        <end position="114"/>
    </location>
</feature>
<organism evidence="2">
    <name type="scientific">Oryza meridionalis</name>
    <dbReference type="NCBI Taxonomy" id="40149"/>
    <lineage>
        <taxon>Eukaryota</taxon>
        <taxon>Viridiplantae</taxon>
        <taxon>Streptophyta</taxon>
        <taxon>Embryophyta</taxon>
        <taxon>Tracheophyta</taxon>
        <taxon>Spermatophyta</taxon>
        <taxon>Magnoliopsida</taxon>
        <taxon>Liliopsida</taxon>
        <taxon>Poales</taxon>
        <taxon>Poaceae</taxon>
        <taxon>BOP clade</taxon>
        <taxon>Oryzoideae</taxon>
        <taxon>Oryzeae</taxon>
        <taxon>Oryzinae</taxon>
        <taxon>Oryza</taxon>
    </lineage>
</organism>
<evidence type="ECO:0000313" key="2">
    <source>
        <dbReference type="EnsemblPlants" id="OMERI06G07140.1"/>
    </source>
</evidence>
<dbReference type="Proteomes" id="UP000008021">
    <property type="component" value="Chromosome 6"/>
</dbReference>
<evidence type="ECO:0000313" key="3">
    <source>
        <dbReference type="Proteomes" id="UP000008021"/>
    </source>
</evidence>
<proteinExistence type="predicted"/>
<feature type="region of interest" description="Disordered" evidence="1">
    <location>
        <begin position="1"/>
        <end position="55"/>
    </location>
</feature>
<reference evidence="2" key="1">
    <citation type="submission" date="2015-04" db="UniProtKB">
        <authorList>
            <consortium name="EnsemblPlants"/>
        </authorList>
    </citation>
    <scope>IDENTIFICATION</scope>
</reference>
<dbReference type="Gramene" id="OMERI06G07140.1">
    <property type="protein sequence ID" value="OMERI06G07140.1"/>
    <property type="gene ID" value="OMERI06G07140"/>
</dbReference>
<dbReference type="EnsemblPlants" id="OMERI06G07140.1">
    <property type="protein sequence ID" value="OMERI06G07140.1"/>
    <property type="gene ID" value="OMERI06G07140"/>
</dbReference>
<feature type="region of interest" description="Disordered" evidence="1">
    <location>
        <begin position="69"/>
        <end position="114"/>
    </location>
</feature>